<organism evidence="3 4">
    <name type="scientific">Nonomuraea fuscirosea</name>
    <dbReference type="NCBI Taxonomy" id="1291556"/>
    <lineage>
        <taxon>Bacteria</taxon>
        <taxon>Bacillati</taxon>
        <taxon>Actinomycetota</taxon>
        <taxon>Actinomycetes</taxon>
        <taxon>Streptosporangiales</taxon>
        <taxon>Streptosporangiaceae</taxon>
        <taxon>Nonomuraea</taxon>
    </lineage>
</organism>
<proteinExistence type="predicted"/>
<dbReference type="RefSeq" id="WP_106236452.1">
    <property type="nucleotide sequence ID" value="NZ_PVNG01000003.1"/>
</dbReference>
<gene>
    <name evidence="3" type="ORF">B0I32_103229</name>
</gene>
<evidence type="ECO:0000256" key="2">
    <source>
        <dbReference type="SAM" id="Phobius"/>
    </source>
</evidence>
<dbReference type="NCBIfam" id="NF038083">
    <property type="entry name" value="CU044_5270_fam"/>
    <property type="match status" value="1"/>
</dbReference>
<feature type="region of interest" description="Disordered" evidence="1">
    <location>
        <begin position="123"/>
        <end position="160"/>
    </location>
</feature>
<dbReference type="OrthoDB" id="3509545at2"/>
<evidence type="ECO:0000313" key="4">
    <source>
        <dbReference type="Proteomes" id="UP000238312"/>
    </source>
</evidence>
<feature type="transmembrane region" description="Helical" evidence="2">
    <location>
        <begin position="43"/>
        <end position="63"/>
    </location>
</feature>
<dbReference type="AlphaFoldDB" id="A0A2T0N6V2"/>
<keyword evidence="2" id="KW-1133">Transmembrane helix</keyword>
<reference evidence="3 4" key="1">
    <citation type="submission" date="2018-03" db="EMBL/GenBank/DDBJ databases">
        <title>Genomic Encyclopedia of Type Strains, Phase III (KMG-III): the genomes of soil and plant-associated and newly described type strains.</title>
        <authorList>
            <person name="Whitman W."/>
        </authorList>
    </citation>
    <scope>NUCLEOTIDE SEQUENCE [LARGE SCALE GENOMIC DNA]</scope>
    <source>
        <strain evidence="3 4">CGMCC 4.7104</strain>
    </source>
</reference>
<keyword evidence="2" id="KW-0812">Transmembrane</keyword>
<evidence type="ECO:0000256" key="1">
    <source>
        <dbReference type="SAM" id="MobiDB-lite"/>
    </source>
</evidence>
<keyword evidence="2" id="KW-0472">Membrane</keyword>
<evidence type="ECO:0008006" key="5">
    <source>
        <dbReference type="Google" id="ProtNLM"/>
    </source>
</evidence>
<comment type="caution">
    <text evidence="3">The sequence shown here is derived from an EMBL/GenBank/DDBJ whole genome shotgun (WGS) entry which is preliminary data.</text>
</comment>
<protein>
    <recommendedName>
        <fullName evidence="5">CU044_5270 family protein</fullName>
    </recommendedName>
</protein>
<sequence length="329" mass="36273">MDDDLKLLKRLRADAPEPTGERLDALRARSLDRRRAPRRARRSWLAPSALVLATAAAAGIVVLNRVDQPPAPRIATTQVTTTPIGEPRVVLLRAASVAERREPAATPRDDQWLYRRAVVRQPGDTERDTQEYWTRYDGGQQATRHNHGPLDLRTIEPDPDDDDLSPKQYAARLAALPTDPVKLLAHVKGDAHWRTKPVREAGQEPPDARAFRVLTLYLGQPAAVTPELAAAIFRALARIPGVRIDQGVPDAMGRPGLGLAYDPGQRRADGRLVERSYTVLDSETFQYLGRRVENLEDDVIHGSLVAAKGTFYATAELTTGVVNKPGQLP</sequence>
<keyword evidence="4" id="KW-1185">Reference proteome</keyword>
<evidence type="ECO:0000313" key="3">
    <source>
        <dbReference type="EMBL" id="PRX68268.1"/>
    </source>
</evidence>
<accession>A0A2T0N6V2</accession>
<name>A0A2T0N6V2_9ACTN</name>
<dbReference type="Proteomes" id="UP000238312">
    <property type="component" value="Unassembled WGS sequence"/>
</dbReference>
<dbReference type="EMBL" id="PVNG01000003">
    <property type="protein sequence ID" value="PRX68268.1"/>
    <property type="molecule type" value="Genomic_DNA"/>
</dbReference>
<dbReference type="InterPro" id="IPR047789">
    <property type="entry name" value="CU044_5270-like"/>
</dbReference>